<comment type="caution">
    <text evidence="1">The sequence shown here is derived from an EMBL/GenBank/DDBJ whole genome shotgun (WGS) entry which is preliminary data.</text>
</comment>
<evidence type="ECO:0000313" key="2">
    <source>
        <dbReference type="Proteomes" id="UP001165960"/>
    </source>
</evidence>
<reference evidence="1" key="1">
    <citation type="submission" date="2022-04" db="EMBL/GenBank/DDBJ databases">
        <title>Genome of the entomopathogenic fungus Entomophthora muscae.</title>
        <authorList>
            <person name="Elya C."/>
            <person name="Lovett B.R."/>
            <person name="Lee E."/>
            <person name="Macias A.M."/>
            <person name="Hajek A.E."/>
            <person name="De Bivort B.L."/>
            <person name="Kasson M.T."/>
            <person name="De Fine Licht H.H."/>
            <person name="Stajich J.E."/>
        </authorList>
    </citation>
    <scope>NUCLEOTIDE SEQUENCE</scope>
    <source>
        <strain evidence="1">Berkeley</strain>
    </source>
</reference>
<keyword evidence="2" id="KW-1185">Reference proteome</keyword>
<protein>
    <submittedName>
        <fullName evidence="1">Uncharacterized protein</fullName>
    </submittedName>
</protein>
<name>A0ACC2SS43_9FUNG</name>
<gene>
    <name evidence="1" type="ORF">DSO57_1021916</name>
</gene>
<evidence type="ECO:0000313" key="1">
    <source>
        <dbReference type="EMBL" id="KAJ9065224.1"/>
    </source>
</evidence>
<sequence length="178" mass="20125">MGSEHQWSRKMQKPQSVFPDPVQTSLFCPFASVSLLVYLGAYTFLGWFNPLLGRYQILGELLHLGMVSVPIGSMITVLTPSALICYVLQLFPAGWVPDILIKCDNLTQELVHEIIKYLIIAQKVMLNDELFGLRKTYGVQSYEEARTITPVVIMSHILPLIIACEQEVIFHKYITPPS</sequence>
<accession>A0ACC2SS43</accession>
<dbReference type="Proteomes" id="UP001165960">
    <property type="component" value="Unassembled WGS sequence"/>
</dbReference>
<dbReference type="EMBL" id="QTSX02004368">
    <property type="protein sequence ID" value="KAJ9065224.1"/>
    <property type="molecule type" value="Genomic_DNA"/>
</dbReference>
<organism evidence="1 2">
    <name type="scientific">Entomophthora muscae</name>
    <dbReference type="NCBI Taxonomy" id="34485"/>
    <lineage>
        <taxon>Eukaryota</taxon>
        <taxon>Fungi</taxon>
        <taxon>Fungi incertae sedis</taxon>
        <taxon>Zoopagomycota</taxon>
        <taxon>Entomophthoromycotina</taxon>
        <taxon>Entomophthoromycetes</taxon>
        <taxon>Entomophthorales</taxon>
        <taxon>Entomophthoraceae</taxon>
        <taxon>Entomophthora</taxon>
    </lineage>
</organism>
<proteinExistence type="predicted"/>